<dbReference type="InterPro" id="IPR005759">
    <property type="entry name" value="Nth"/>
</dbReference>
<protein>
    <submittedName>
        <fullName evidence="14">Endonuclease III</fullName>
        <ecNumber evidence="14">4.2.99.18</ecNumber>
    </submittedName>
</protein>
<dbReference type="GO" id="GO:0051539">
    <property type="term" value="F:4 iron, 4 sulfur cluster binding"/>
    <property type="evidence" value="ECO:0007669"/>
    <property type="project" value="UniProtKB-KW"/>
</dbReference>
<keyword evidence="9" id="KW-0238">DNA-binding</keyword>
<dbReference type="CDD" id="cd00056">
    <property type="entry name" value="ENDO3c"/>
    <property type="match status" value="1"/>
</dbReference>
<dbReference type="GO" id="GO:0019104">
    <property type="term" value="F:DNA N-glycosylase activity"/>
    <property type="evidence" value="ECO:0007669"/>
    <property type="project" value="UniProtKB-ARBA"/>
</dbReference>
<keyword evidence="6" id="KW-0378">Hydrolase</keyword>
<dbReference type="SMART" id="SM00525">
    <property type="entry name" value="FES"/>
    <property type="match status" value="1"/>
</dbReference>
<evidence type="ECO:0000259" key="13">
    <source>
        <dbReference type="SMART" id="SM00478"/>
    </source>
</evidence>
<name>A0A3B1AYS1_9ZZZZ</name>
<sequence length="211" mass="23579">MNKNKRHEIFSRLQAHNPEPATELNYSSTFELLIAVILSAQATDKGVNKATVDLFKDAGTPEKMFALKENGLKKYIKTIGLYNGKAKNIIKTCKMLIDIHGSEVPEDRSALEALPGVGRKTANVVLNTAFAHPTIAVDTHIFRVSNRTGIAPGKNVVEVENKLLKFVDPQFKQNAHHWLILHGRYTCIARKPRCGSCIIEDICEFKDKNIE</sequence>
<dbReference type="InterPro" id="IPR011257">
    <property type="entry name" value="DNA_glycosylase"/>
</dbReference>
<evidence type="ECO:0000256" key="6">
    <source>
        <dbReference type="ARBA" id="ARBA00022801"/>
    </source>
</evidence>
<evidence type="ECO:0000256" key="2">
    <source>
        <dbReference type="ARBA" id="ARBA00008343"/>
    </source>
</evidence>
<evidence type="ECO:0000256" key="11">
    <source>
        <dbReference type="ARBA" id="ARBA00023239"/>
    </source>
</evidence>
<dbReference type="InterPro" id="IPR000445">
    <property type="entry name" value="HhH_motif"/>
</dbReference>
<keyword evidence="7" id="KW-0408">Iron</keyword>
<keyword evidence="3" id="KW-0004">4Fe-4S</keyword>
<dbReference type="FunFam" id="1.10.1670.10:FF:000001">
    <property type="entry name" value="Endonuclease III"/>
    <property type="match status" value="1"/>
</dbReference>
<keyword evidence="4" id="KW-0479">Metal-binding</keyword>
<dbReference type="InterPro" id="IPR003651">
    <property type="entry name" value="Endonuclease3_FeS-loop_motif"/>
</dbReference>
<dbReference type="InterPro" id="IPR023170">
    <property type="entry name" value="HhH_base_excis_C"/>
</dbReference>
<keyword evidence="8" id="KW-0411">Iron-sulfur</keyword>
<dbReference type="PANTHER" id="PTHR10359">
    <property type="entry name" value="A/G-SPECIFIC ADENINE GLYCOSYLASE/ENDONUCLEASE III"/>
    <property type="match status" value="1"/>
</dbReference>
<comment type="similarity">
    <text evidence="2">Belongs to the Nth/MutY family.</text>
</comment>
<dbReference type="GO" id="GO:0003677">
    <property type="term" value="F:DNA binding"/>
    <property type="evidence" value="ECO:0007669"/>
    <property type="project" value="UniProtKB-KW"/>
</dbReference>
<accession>A0A3B1AYS1</accession>
<dbReference type="PROSITE" id="PS00764">
    <property type="entry name" value="ENDONUCLEASE_III_1"/>
    <property type="match status" value="1"/>
</dbReference>
<dbReference type="GO" id="GO:0140078">
    <property type="term" value="F:class I DNA-(apurinic or apyrimidinic site) endonuclease activity"/>
    <property type="evidence" value="ECO:0007669"/>
    <property type="project" value="UniProtKB-EC"/>
</dbReference>
<dbReference type="InterPro" id="IPR004036">
    <property type="entry name" value="Endonuclease-III-like_CS2"/>
</dbReference>
<dbReference type="AlphaFoldDB" id="A0A3B1AYS1"/>
<dbReference type="HAMAP" id="MF_00942">
    <property type="entry name" value="Nth"/>
    <property type="match status" value="1"/>
</dbReference>
<evidence type="ECO:0000256" key="12">
    <source>
        <dbReference type="ARBA" id="ARBA00023295"/>
    </source>
</evidence>
<dbReference type="InterPro" id="IPR003265">
    <property type="entry name" value="HhH-GPD_domain"/>
</dbReference>
<evidence type="ECO:0000256" key="9">
    <source>
        <dbReference type="ARBA" id="ARBA00023125"/>
    </source>
</evidence>
<dbReference type="EC" id="4.2.99.18" evidence="14"/>
<dbReference type="PIRSF" id="PIRSF001435">
    <property type="entry name" value="Nth"/>
    <property type="match status" value="1"/>
</dbReference>
<keyword evidence="10" id="KW-0234">DNA repair</keyword>
<dbReference type="PROSITE" id="PS01155">
    <property type="entry name" value="ENDONUCLEASE_III_2"/>
    <property type="match status" value="1"/>
</dbReference>
<dbReference type="FunFam" id="1.10.340.30:FF:000001">
    <property type="entry name" value="Endonuclease III"/>
    <property type="match status" value="1"/>
</dbReference>
<dbReference type="Pfam" id="PF00633">
    <property type="entry name" value="HHH"/>
    <property type="match status" value="1"/>
</dbReference>
<dbReference type="GO" id="GO:0006285">
    <property type="term" value="P:base-excision repair, AP site formation"/>
    <property type="evidence" value="ECO:0007669"/>
    <property type="project" value="TreeGrafter"/>
</dbReference>
<dbReference type="PANTHER" id="PTHR10359:SF18">
    <property type="entry name" value="ENDONUCLEASE III"/>
    <property type="match status" value="1"/>
</dbReference>
<dbReference type="SUPFAM" id="SSF48150">
    <property type="entry name" value="DNA-glycosylase"/>
    <property type="match status" value="1"/>
</dbReference>
<evidence type="ECO:0000256" key="1">
    <source>
        <dbReference type="ARBA" id="ARBA00001966"/>
    </source>
</evidence>
<dbReference type="SMART" id="SM00478">
    <property type="entry name" value="ENDO3c"/>
    <property type="match status" value="1"/>
</dbReference>
<gene>
    <name evidence="14" type="ORF">MNBD_GAMMA25-1695</name>
</gene>
<evidence type="ECO:0000256" key="3">
    <source>
        <dbReference type="ARBA" id="ARBA00022485"/>
    </source>
</evidence>
<evidence type="ECO:0000256" key="4">
    <source>
        <dbReference type="ARBA" id="ARBA00022723"/>
    </source>
</evidence>
<reference evidence="14" key="1">
    <citation type="submission" date="2018-06" db="EMBL/GenBank/DDBJ databases">
        <authorList>
            <person name="Zhirakovskaya E."/>
        </authorList>
    </citation>
    <scope>NUCLEOTIDE SEQUENCE</scope>
</reference>
<dbReference type="Pfam" id="PF10576">
    <property type="entry name" value="EndIII_4Fe-2S"/>
    <property type="match status" value="1"/>
</dbReference>
<keyword evidence="12" id="KW-0326">Glycosidase</keyword>
<proteinExistence type="inferred from homology"/>
<keyword evidence="5" id="KW-0227">DNA damage</keyword>
<dbReference type="InterPro" id="IPR004035">
    <property type="entry name" value="Endouclease-III_FeS-bd_BS"/>
</dbReference>
<organism evidence="14">
    <name type="scientific">hydrothermal vent metagenome</name>
    <dbReference type="NCBI Taxonomy" id="652676"/>
    <lineage>
        <taxon>unclassified sequences</taxon>
        <taxon>metagenomes</taxon>
        <taxon>ecological metagenomes</taxon>
    </lineage>
</organism>
<evidence type="ECO:0000256" key="10">
    <source>
        <dbReference type="ARBA" id="ARBA00023204"/>
    </source>
</evidence>
<evidence type="ECO:0000313" key="14">
    <source>
        <dbReference type="EMBL" id="VAX11239.1"/>
    </source>
</evidence>
<dbReference type="GO" id="GO:0046872">
    <property type="term" value="F:metal ion binding"/>
    <property type="evidence" value="ECO:0007669"/>
    <property type="project" value="UniProtKB-KW"/>
</dbReference>
<dbReference type="Pfam" id="PF00730">
    <property type="entry name" value="HhH-GPD"/>
    <property type="match status" value="1"/>
</dbReference>
<feature type="domain" description="HhH-GPD" evidence="13">
    <location>
        <begin position="38"/>
        <end position="185"/>
    </location>
</feature>
<dbReference type="NCBIfam" id="TIGR01083">
    <property type="entry name" value="nth"/>
    <property type="match status" value="1"/>
</dbReference>
<evidence type="ECO:0000256" key="5">
    <source>
        <dbReference type="ARBA" id="ARBA00022763"/>
    </source>
</evidence>
<comment type="cofactor">
    <cofactor evidence="1">
        <name>[4Fe-4S] cluster</name>
        <dbReference type="ChEBI" id="CHEBI:49883"/>
    </cofactor>
</comment>
<evidence type="ECO:0000256" key="7">
    <source>
        <dbReference type="ARBA" id="ARBA00023004"/>
    </source>
</evidence>
<keyword evidence="11 14" id="KW-0456">Lyase</keyword>
<dbReference type="EMBL" id="UOFY01000066">
    <property type="protein sequence ID" value="VAX11239.1"/>
    <property type="molecule type" value="Genomic_DNA"/>
</dbReference>
<dbReference type="Gene3D" id="1.10.1670.10">
    <property type="entry name" value="Helix-hairpin-Helix base-excision DNA repair enzymes (C-terminal)"/>
    <property type="match status" value="1"/>
</dbReference>
<evidence type="ECO:0000256" key="8">
    <source>
        <dbReference type="ARBA" id="ARBA00023014"/>
    </source>
</evidence>
<keyword evidence="14" id="KW-0540">Nuclease</keyword>
<keyword evidence="14" id="KW-0255">Endonuclease</keyword>
<dbReference type="Gene3D" id="1.10.340.30">
    <property type="entry name" value="Hypothetical protein, domain 2"/>
    <property type="match status" value="1"/>
</dbReference>